<accession>A0A086JLW7</accession>
<evidence type="ECO:0008006" key="4">
    <source>
        <dbReference type="Google" id="ProtNLM"/>
    </source>
</evidence>
<comment type="caution">
    <text evidence="2">The sequence shown here is derived from an EMBL/GenBank/DDBJ whole genome shotgun (WGS) entry which is preliminary data.</text>
</comment>
<feature type="compositionally biased region" description="Polar residues" evidence="1">
    <location>
        <begin position="83"/>
        <end position="94"/>
    </location>
</feature>
<sequence length="845" mass="91462">MATSGAAIPAALPSARFQADGHSAPRENLLPDYSLSSTSSVSNPASGPSQDASLRNSPSRGSSTLSGDLCPASPHSRPVLETSAVSRAPDSSNSRDNFFCQRHAASPFCSGECPEIRGQPRSLEARRAAAAIFARKRAAALAGLGARSSPKRTRQNESHSTENTFHPGPPGSECTSATERATEDNGDGCGGRETDDFSHAGETRFSGLLSRIADDATSALRAREEALTASRENGESGILGGFRYRLTRRIVEGKADRMLLIGTSNYLIVLGKSLGLSLRCISIGCVYLHLFFDSFFFSGLERKCAAAACLLLSWKYAEDSEESRCTRKLYDLARGMYRVSLQQKVADLRQVRERLLLALEKGRETEERREEGIECADSPMDVASDEQSDLPEVSDPSHAAAKPVALAGLSEPESAVKTLLSEEALADLASSSRWLLRDSAVSFRILCHKLRIYESALLRAIRFSVGPLHLPAAAIRFYVKAFLTKCERETPAVVPASPQAAACSVPSPCLRLSPAETPSLPRLSPKEEEEKPCSEERHKTEETSPTPSDAAVLDEGKPVSSPVSCLCTCKAWPARGLRHAQLQRRLHKAALQEFLLLCRTPFVLERQSNAIAAACVIRAAILSGLAVGDLCTPAPEKSRDNCEGPSASSPEIHNSRFEVEEGRKTEECILEALTAFSGHVDAFLHLVSNPLDEQKNGNAAERETTARCEDGVFAEEAKEREAFHGASSSSPAHGEMKEQSPKKPRTGAGLYGVNRREVQAVLSDLRQAAEWQLDLLHGPSPTFACPVAVTSQEKESPEARNGTTLQEAKRSRQDQAEKCRMKTEAAGTKNARSKERRDRKAENGI</sequence>
<dbReference type="EMBL" id="AHZU02001358">
    <property type="protein sequence ID" value="KFG33135.1"/>
    <property type="molecule type" value="Genomic_DNA"/>
</dbReference>
<dbReference type="OrthoDB" id="348659at2759"/>
<evidence type="ECO:0000256" key="1">
    <source>
        <dbReference type="SAM" id="MobiDB-lite"/>
    </source>
</evidence>
<reference evidence="2 3" key="1">
    <citation type="submission" date="2014-02" db="EMBL/GenBank/DDBJ databases">
        <authorList>
            <person name="Sibley D."/>
            <person name="Venepally P."/>
            <person name="Karamycheva S."/>
            <person name="Hadjithomas M."/>
            <person name="Khan A."/>
            <person name="Brunk B."/>
            <person name="Roos D."/>
            <person name="Caler E."/>
            <person name="Lorenzi H."/>
        </authorList>
    </citation>
    <scope>NUCLEOTIDE SEQUENCE [LARGE SCALE GENOMIC DNA]</scope>
    <source>
        <strain evidence="2 3">GAB2-2007-GAL-DOM2</strain>
    </source>
</reference>
<feature type="region of interest" description="Disordered" evidence="1">
    <location>
        <begin position="1"/>
        <end position="94"/>
    </location>
</feature>
<feature type="region of interest" description="Disordered" evidence="1">
    <location>
        <begin position="720"/>
        <end position="751"/>
    </location>
</feature>
<dbReference type="Gene3D" id="1.10.472.10">
    <property type="entry name" value="Cyclin-like"/>
    <property type="match status" value="1"/>
</dbReference>
<dbReference type="Proteomes" id="UP000028837">
    <property type="component" value="Unassembled WGS sequence"/>
</dbReference>
<feature type="compositionally biased region" description="Polar residues" evidence="1">
    <location>
        <begin position="34"/>
        <end position="66"/>
    </location>
</feature>
<feature type="compositionally biased region" description="Basic and acidic residues" evidence="1">
    <location>
        <begin position="524"/>
        <end position="542"/>
    </location>
</feature>
<feature type="region of interest" description="Disordered" evidence="1">
    <location>
        <begin position="789"/>
        <end position="845"/>
    </location>
</feature>
<feature type="compositionally biased region" description="Basic and acidic residues" evidence="1">
    <location>
        <begin position="807"/>
        <end position="823"/>
    </location>
</feature>
<dbReference type="InterPro" id="IPR036915">
    <property type="entry name" value="Cyclin-like_sf"/>
</dbReference>
<protein>
    <recommendedName>
        <fullName evidence="4">Cyclin, N-terminal domain-containing protein</fullName>
    </recommendedName>
</protein>
<dbReference type="SUPFAM" id="SSF47954">
    <property type="entry name" value="Cyclin-like"/>
    <property type="match status" value="1"/>
</dbReference>
<dbReference type="VEuPathDB" id="ToxoDB:TGDOM2_243780"/>
<proteinExistence type="predicted"/>
<evidence type="ECO:0000313" key="3">
    <source>
        <dbReference type="Proteomes" id="UP000028837"/>
    </source>
</evidence>
<feature type="region of interest" description="Disordered" evidence="1">
    <location>
        <begin position="516"/>
        <end position="559"/>
    </location>
</feature>
<dbReference type="AlphaFoldDB" id="A0A086JLW7"/>
<gene>
    <name evidence="2" type="ORF">TGDOM2_243780</name>
</gene>
<feature type="region of interest" description="Disordered" evidence="1">
    <location>
        <begin position="143"/>
        <end position="198"/>
    </location>
</feature>
<evidence type="ECO:0000313" key="2">
    <source>
        <dbReference type="EMBL" id="KFG33135.1"/>
    </source>
</evidence>
<organism evidence="2 3">
    <name type="scientific">Toxoplasma gondii GAB2-2007-GAL-DOM2</name>
    <dbReference type="NCBI Taxonomy" id="1130820"/>
    <lineage>
        <taxon>Eukaryota</taxon>
        <taxon>Sar</taxon>
        <taxon>Alveolata</taxon>
        <taxon>Apicomplexa</taxon>
        <taxon>Conoidasida</taxon>
        <taxon>Coccidia</taxon>
        <taxon>Eucoccidiorida</taxon>
        <taxon>Eimeriorina</taxon>
        <taxon>Sarcocystidae</taxon>
        <taxon>Toxoplasma</taxon>
    </lineage>
</organism>
<feature type="region of interest" description="Disordered" evidence="1">
    <location>
        <begin position="636"/>
        <end position="659"/>
    </location>
</feature>
<name>A0A086JLW7_TOXGO</name>
<feature type="compositionally biased region" description="Basic and acidic residues" evidence="1">
    <location>
        <begin position="832"/>
        <end position="845"/>
    </location>
</feature>